<dbReference type="Proteomes" id="UP000177029">
    <property type="component" value="Unassembled WGS sequence"/>
</dbReference>
<keyword evidence="8 10" id="KW-0472">Membrane</keyword>
<proteinExistence type="inferred from homology"/>
<evidence type="ECO:0000256" key="7">
    <source>
        <dbReference type="ARBA" id="ARBA00022989"/>
    </source>
</evidence>
<organism evidence="13 14">
    <name type="scientific">Candidatus Wolfebacteria bacterium RIFCSPHIGHO2_01_FULL_48_22</name>
    <dbReference type="NCBI Taxonomy" id="1802555"/>
    <lineage>
        <taxon>Bacteria</taxon>
        <taxon>Candidatus Wolfeibacteriota</taxon>
    </lineage>
</organism>
<protein>
    <recommendedName>
        <fullName evidence="9 10">Polyprenol-phosphate-mannose--protein mannosyltransferase</fullName>
        <ecNumber evidence="10">2.4.1.-</ecNumber>
    </recommendedName>
</protein>
<dbReference type="GO" id="GO:0005886">
    <property type="term" value="C:plasma membrane"/>
    <property type="evidence" value="ECO:0007669"/>
    <property type="project" value="UniProtKB-SubCell"/>
</dbReference>
<feature type="transmembrane region" description="Helical" evidence="10">
    <location>
        <begin position="12"/>
        <end position="31"/>
    </location>
</feature>
<keyword evidence="6 10" id="KW-0812">Transmembrane</keyword>
<dbReference type="InterPro" id="IPR027005">
    <property type="entry name" value="PMT-like"/>
</dbReference>
<evidence type="ECO:0000256" key="5">
    <source>
        <dbReference type="ARBA" id="ARBA00022679"/>
    </source>
</evidence>
<evidence type="ECO:0000256" key="4">
    <source>
        <dbReference type="ARBA" id="ARBA00022676"/>
    </source>
</evidence>
<dbReference type="PANTHER" id="PTHR10050">
    <property type="entry name" value="DOLICHYL-PHOSPHATE-MANNOSE--PROTEIN MANNOSYLTRANSFERASE"/>
    <property type="match status" value="1"/>
</dbReference>
<feature type="transmembrane region" description="Helical" evidence="10">
    <location>
        <begin position="370"/>
        <end position="390"/>
    </location>
</feature>
<evidence type="ECO:0000259" key="11">
    <source>
        <dbReference type="Pfam" id="PF02366"/>
    </source>
</evidence>
<reference evidence="13 14" key="1">
    <citation type="journal article" date="2016" name="Nat. Commun.">
        <title>Thousands of microbial genomes shed light on interconnected biogeochemical processes in an aquifer system.</title>
        <authorList>
            <person name="Anantharaman K."/>
            <person name="Brown C.T."/>
            <person name="Hug L.A."/>
            <person name="Sharon I."/>
            <person name="Castelle C.J."/>
            <person name="Probst A.J."/>
            <person name="Thomas B.C."/>
            <person name="Singh A."/>
            <person name="Wilkins M.J."/>
            <person name="Karaoz U."/>
            <person name="Brodie E.L."/>
            <person name="Williams K.H."/>
            <person name="Hubbard S.S."/>
            <person name="Banfield J.F."/>
        </authorList>
    </citation>
    <scope>NUCLEOTIDE SEQUENCE [LARGE SCALE GENOMIC DNA]</scope>
</reference>
<comment type="function">
    <text evidence="10">Protein O-mannosyltransferase that catalyzes the transfer of a single mannose residue from a polyprenol phospho-mannosyl lipidic donor to the hydroxyl group of selected serine and threonine residues in acceptor proteins.</text>
</comment>
<feature type="transmembrane region" description="Helical" evidence="10">
    <location>
        <begin position="95"/>
        <end position="116"/>
    </location>
</feature>
<gene>
    <name evidence="13" type="ORF">A2755_00280</name>
</gene>
<dbReference type="GO" id="GO:0004169">
    <property type="term" value="F:dolichyl-phosphate-mannose-protein mannosyltransferase activity"/>
    <property type="evidence" value="ECO:0007669"/>
    <property type="project" value="UniProtKB-UniRule"/>
</dbReference>
<evidence type="ECO:0000256" key="10">
    <source>
        <dbReference type="RuleBase" id="RU367007"/>
    </source>
</evidence>
<feature type="transmembrane region" description="Helical" evidence="10">
    <location>
        <begin position="176"/>
        <end position="193"/>
    </location>
</feature>
<evidence type="ECO:0000256" key="9">
    <source>
        <dbReference type="ARBA" id="ARBA00093617"/>
    </source>
</evidence>
<dbReference type="STRING" id="1802555.A2755_00280"/>
<evidence type="ECO:0000256" key="2">
    <source>
        <dbReference type="ARBA" id="ARBA00004922"/>
    </source>
</evidence>
<evidence type="ECO:0000259" key="12">
    <source>
        <dbReference type="Pfam" id="PF16192"/>
    </source>
</evidence>
<evidence type="ECO:0000256" key="6">
    <source>
        <dbReference type="ARBA" id="ARBA00022692"/>
    </source>
</evidence>
<dbReference type="GO" id="GO:0012505">
    <property type="term" value="C:endomembrane system"/>
    <property type="evidence" value="ECO:0007669"/>
    <property type="project" value="UniProtKB-SubCell"/>
</dbReference>
<comment type="caution">
    <text evidence="13">The sequence shown here is derived from an EMBL/GenBank/DDBJ whole genome shotgun (WGS) entry which is preliminary data.</text>
</comment>
<dbReference type="Pfam" id="PF02366">
    <property type="entry name" value="PMT"/>
    <property type="match status" value="1"/>
</dbReference>
<feature type="domain" description="Protein O-mannosyl-transferase C-terminal four TM" evidence="12">
    <location>
        <begin position="283"/>
        <end position="460"/>
    </location>
</feature>
<keyword evidence="7 10" id="KW-1133">Transmembrane helix</keyword>
<keyword evidence="4 10" id="KW-0328">Glycosyltransferase</keyword>
<feature type="transmembrane region" description="Helical" evidence="10">
    <location>
        <begin position="396"/>
        <end position="414"/>
    </location>
</feature>
<feature type="transmembrane region" description="Helical" evidence="10">
    <location>
        <begin position="336"/>
        <end position="358"/>
    </location>
</feature>
<dbReference type="Pfam" id="PF16192">
    <property type="entry name" value="PMT_4TMC"/>
    <property type="match status" value="1"/>
</dbReference>
<dbReference type="InterPro" id="IPR032421">
    <property type="entry name" value="PMT_4TMC"/>
</dbReference>
<keyword evidence="5 10" id="KW-0808">Transferase</keyword>
<evidence type="ECO:0000256" key="1">
    <source>
        <dbReference type="ARBA" id="ARBA00004127"/>
    </source>
</evidence>
<dbReference type="EC" id="2.4.1.-" evidence="10"/>
<evidence type="ECO:0000313" key="14">
    <source>
        <dbReference type="Proteomes" id="UP000177029"/>
    </source>
</evidence>
<feature type="transmembrane region" description="Helical" evidence="10">
    <location>
        <begin position="421"/>
        <end position="442"/>
    </location>
</feature>
<feature type="transmembrane region" description="Helical" evidence="10">
    <location>
        <begin position="123"/>
        <end position="142"/>
    </location>
</feature>
<dbReference type="InterPro" id="IPR003342">
    <property type="entry name" value="ArnT-like_N"/>
</dbReference>
<evidence type="ECO:0000313" key="13">
    <source>
        <dbReference type="EMBL" id="OGM92519.1"/>
    </source>
</evidence>
<evidence type="ECO:0000256" key="3">
    <source>
        <dbReference type="ARBA" id="ARBA00007222"/>
    </source>
</evidence>
<comment type="similarity">
    <text evidence="3 10">Belongs to the glycosyltransferase 39 family.</text>
</comment>
<dbReference type="EMBL" id="MGIP01000001">
    <property type="protein sequence ID" value="OGM92519.1"/>
    <property type="molecule type" value="Genomic_DNA"/>
</dbReference>
<name>A0A1F8DWT5_9BACT</name>
<sequence>MKILHWIRKEWVLVILLLVLAVVSRFWLFGYPDRIVFDELYFAKFVSHYFLHSYYFDIHPPLAKLIMAGVAQLTGADPNLTFGYNAINEAYPDGFYLLLRGIVSFFGSLLPLAVYALSRSLKFSVKVSFLAGLFVILDNAFLMQSRFILTDAFLLTFGTLGLACVIYAIRNTIYGIRYTLLVVGSLLLGASYSVKWTGLLFLGLALLFVILSVAKNLKLILKSLIIILVSSFLVYFISMSIHLGQLTKTGPGDAFMSVEFQSTLLGNANMSPVAEAGPRPPSFVSKFIELNSRMFSANAGITAGHPYGSKWYTWPFMQRSVYYWYDRVDDSHEARIYLIGNPLIWWGGLLALLFILFVKPGMRIWRRPGFDPTTFLFIAFIANLLPYIFISRVAFLYHYLPSLVFLCIGLAYVLSKIRNWWIIGAIVLVITATFIWLLPISYGTPLIREQFDSRMLLRSWE</sequence>
<keyword evidence="10" id="KW-1003">Cell membrane</keyword>
<feature type="transmembrane region" description="Helical" evidence="10">
    <location>
        <begin position="148"/>
        <end position="169"/>
    </location>
</feature>
<feature type="domain" description="ArnT-like N-terminal" evidence="11">
    <location>
        <begin position="16"/>
        <end position="244"/>
    </location>
</feature>
<dbReference type="UniPathway" id="UPA00378"/>
<comment type="pathway">
    <text evidence="2 10">Protein modification; protein glycosylation.</text>
</comment>
<accession>A0A1F8DWT5</accession>
<comment type="subcellular location">
    <subcellularLocation>
        <location evidence="10">Cell membrane</location>
    </subcellularLocation>
    <subcellularLocation>
        <location evidence="1">Endomembrane system</location>
        <topology evidence="1">Multi-pass membrane protein</topology>
    </subcellularLocation>
</comment>
<feature type="transmembrane region" description="Helical" evidence="10">
    <location>
        <begin position="199"/>
        <end position="217"/>
    </location>
</feature>
<evidence type="ECO:0000256" key="8">
    <source>
        <dbReference type="ARBA" id="ARBA00023136"/>
    </source>
</evidence>
<dbReference type="AlphaFoldDB" id="A0A1F8DWT5"/>
<feature type="transmembrane region" description="Helical" evidence="10">
    <location>
        <begin position="224"/>
        <end position="243"/>
    </location>
</feature>